<reference evidence="3" key="2">
    <citation type="submission" date="2024-06" db="EMBL/GenBank/DDBJ databases">
        <authorList>
            <person name="Campbell A.G."/>
        </authorList>
    </citation>
    <scope>NUCLEOTIDE SEQUENCE</scope>
    <source>
        <strain evidence="3">EM17</strain>
    </source>
</reference>
<dbReference type="Proteomes" id="UP001223420">
    <property type="component" value="Unassembled WGS sequence"/>
</dbReference>
<reference evidence="2" key="1">
    <citation type="submission" date="2023-07" db="EMBL/GenBank/DDBJ databases">
        <title>Genomic Encyclopedia of Type Strains, Phase IV (KMG-IV): sequencing the most valuable type-strain genomes for metagenomic binning, comparative biology and taxonomic classification.</title>
        <authorList>
            <person name="Goeker M."/>
        </authorList>
    </citation>
    <scope>NUCLEOTIDE SEQUENCE</scope>
    <source>
        <strain evidence="2">DSM 19569</strain>
    </source>
</reference>
<gene>
    <name evidence="3" type="ORF">ABS770_16705</name>
    <name evidence="2" type="ORF">QO001_004935</name>
</gene>
<keyword evidence="3" id="KW-0238">DNA-binding</keyword>
<dbReference type="InterPro" id="IPR007159">
    <property type="entry name" value="SpoVT-AbrB_dom"/>
</dbReference>
<dbReference type="EMBL" id="JAUSWL010000011">
    <property type="protein sequence ID" value="MDQ0545987.1"/>
    <property type="molecule type" value="Genomic_DNA"/>
</dbReference>
<evidence type="ECO:0000313" key="5">
    <source>
        <dbReference type="Proteomes" id="UP001432995"/>
    </source>
</evidence>
<organism evidence="2 4">
    <name type="scientific">Methylobacterium brachiatum</name>
    <dbReference type="NCBI Taxonomy" id="269660"/>
    <lineage>
        <taxon>Bacteria</taxon>
        <taxon>Pseudomonadati</taxon>
        <taxon>Pseudomonadota</taxon>
        <taxon>Alphaproteobacteria</taxon>
        <taxon>Hyphomicrobiales</taxon>
        <taxon>Methylobacteriaceae</taxon>
        <taxon>Methylobacterium</taxon>
    </lineage>
</organism>
<feature type="domain" description="SpoVT-AbrB" evidence="1">
    <location>
        <begin position="3"/>
        <end position="48"/>
    </location>
</feature>
<dbReference type="AlphaFoldDB" id="A0AAJ1TYM6"/>
<dbReference type="Proteomes" id="UP001432995">
    <property type="component" value="Unassembled WGS sequence"/>
</dbReference>
<sequence length="80" mass="8659">MKAKVMPDGRMSLPADLRKKHGLGNGGEVIVEDIGDAIVLRTLDQVVARAQEMSRRLIGGKGGASVEDFLADRAREAERE</sequence>
<dbReference type="Pfam" id="PF04014">
    <property type="entry name" value="MazE_antitoxin"/>
    <property type="match status" value="1"/>
</dbReference>
<evidence type="ECO:0000313" key="2">
    <source>
        <dbReference type="EMBL" id="MDQ0545987.1"/>
    </source>
</evidence>
<protein>
    <submittedName>
        <fullName evidence="2">AbrB family looped-hinge helix DNA binding protein</fullName>
    </submittedName>
    <submittedName>
        <fullName evidence="3">AbrB/MazE/SpoVT family DNA-binding domain-containing protein</fullName>
    </submittedName>
</protein>
<accession>A0AAJ1TYM6</accession>
<keyword evidence="5" id="KW-1185">Reference proteome</keyword>
<name>A0AAJ1TYM6_9HYPH</name>
<proteinExistence type="predicted"/>
<dbReference type="SMART" id="SM00966">
    <property type="entry name" value="SpoVT_AbrB"/>
    <property type="match status" value="1"/>
</dbReference>
<evidence type="ECO:0000313" key="4">
    <source>
        <dbReference type="Proteomes" id="UP001223420"/>
    </source>
</evidence>
<dbReference type="InterPro" id="IPR037914">
    <property type="entry name" value="SpoVT-AbrB_sf"/>
</dbReference>
<dbReference type="NCBIfam" id="TIGR01439">
    <property type="entry name" value="lp_hng_hel_AbrB"/>
    <property type="match status" value="1"/>
</dbReference>
<dbReference type="SUPFAM" id="SSF89447">
    <property type="entry name" value="AbrB/MazE/MraZ-like"/>
    <property type="match status" value="1"/>
</dbReference>
<evidence type="ECO:0000259" key="1">
    <source>
        <dbReference type="SMART" id="SM00966"/>
    </source>
</evidence>
<comment type="caution">
    <text evidence="2">The sequence shown here is derived from an EMBL/GenBank/DDBJ whole genome shotgun (WGS) entry which is preliminary data.</text>
</comment>
<dbReference type="RefSeq" id="WP_007564671.1">
    <property type="nucleotide sequence ID" value="NZ_JAJALK010000012.1"/>
</dbReference>
<dbReference type="EMBL" id="JBELQD010000018">
    <property type="protein sequence ID" value="MER2289910.1"/>
    <property type="molecule type" value="Genomic_DNA"/>
</dbReference>
<evidence type="ECO:0000313" key="3">
    <source>
        <dbReference type="EMBL" id="MER2289910.1"/>
    </source>
</evidence>
<dbReference type="GO" id="GO:0003677">
    <property type="term" value="F:DNA binding"/>
    <property type="evidence" value="ECO:0007669"/>
    <property type="project" value="UniProtKB-KW"/>
</dbReference>